<feature type="region of interest" description="Disordered" evidence="2">
    <location>
        <begin position="146"/>
        <end position="175"/>
    </location>
</feature>
<dbReference type="PANTHER" id="PTHR44103:SF1">
    <property type="entry name" value="PROPROTEIN CONVERTASE P"/>
    <property type="match status" value="1"/>
</dbReference>
<evidence type="ECO:0000256" key="2">
    <source>
        <dbReference type="SAM" id="MobiDB-lite"/>
    </source>
</evidence>
<dbReference type="Gene3D" id="2.130.10.130">
    <property type="entry name" value="Integrin alpha, N-terminal"/>
    <property type="match status" value="1"/>
</dbReference>
<protein>
    <recommendedName>
        <fullName evidence="6">VCBS repeat-containing protein</fullName>
    </recommendedName>
</protein>
<dbReference type="EMBL" id="BOOO01000024">
    <property type="protein sequence ID" value="GII31148.1"/>
    <property type="molecule type" value="Genomic_DNA"/>
</dbReference>
<organism evidence="4 5">
    <name type="scientific">Planotetraspora mira</name>
    <dbReference type="NCBI Taxonomy" id="58121"/>
    <lineage>
        <taxon>Bacteria</taxon>
        <taxon>Bacillati</taxon>
        <taxon>Actinomycetota</taxon>
        <taxon>Actinomycetes</taxon>
        <taxon>Streptosporangiales</taxon>
        <taxon>Streptosporangiaceae</taxon>
        <taxon>Planotetraspora</taxon>
    </lineage>
</organism>
<keyword evidence="1 3" id="KW-0732">Signal</keyword>
<name>A0A8J3TQ83_9ACTN</name>
<comment type="caution">
    <text evidence="4">The sequence shown here is derived from an EMBL/GenBank/DDBJ whole genome shotgun (WGS) entry which is preliminary data.</text>
</comment>
<evidence type="ECO:0008006" key="6">
    <source>
        <dbReference type="Google" id="ProtNLM"/>
    </source>
</evidence>
<feature type="signal peptide" evidence="3">
    <location>
        <begin position="1"/>
        <end position="21"/>
    </location>
</feature>
<sequence>MALALGTAVVPLAVSMPHAAAAETQEIVIQPETRSKPRVDTPKAGGVTGFLHTQEGRDGYLWTDYATGASASVPGLTSLPSSTLVRPVKSDSDQILLWTTETDSYTLLDPHTGERREMPLPAGYGVRGTTAGKVVAVRGATPTTPAAGVLLGTEPGSTESLPITLPTGAKLNPGAIDPRASDDQGALIMYQQDSDYRIGMLDPTTGAIGPIAAMVGTNQMRVALTETRIFWWTTTTVRWIPRDDLSASAQDITLPSNANAISVVGDTLLMAQPAVDPIDRFDESVTAWPLNGGQPSKVLDHMASVSTLPLFVADHSALIVGGSSAKDWAVHRFTEGADGTLKRKAVESLSPLPADVLGLDLYRGDLTLADDSSYQVSLRKQDVGIGAVPVAGDTEQVATGIPGTIVRCATGSQCVRMMEGNSYGTSFLTIWPDGETTLEARGASQWLTSMPGSGGQVVDAAYDYVVVDGDSPKTQYVLSPEYNKIVRSRPVQAAALWYDMLWSASASTPGTLTAEKLTIDATTPGAPTRTVTTGVACVPTELQGTARWLYWSCGEGKQAGVYDLTNNRGFEVPSGQSMLGDGYVVRHDRTAGELKLTDFHTGTPVAERTVAPLADGGLPDDRRITWAVDKYSGHIAWVDADQRVHVGADGVPNAFPVVGKLDSLDLIEPRTGPESPDADWEPSVWLARPVDSWEMNVYSTITGNRMATSQGGATRGHEPLKISWNGRDPNGALAASGPYIWKLTVTYDGKATAAQIGSRALTVKCGRLLTHVYDCDGIPDLMTVRPDGATNAWTGLSNGSFRNDGVFATWPTSSTLVPIGDLNGDGFADILVRDSAGEVRAYWGRTARIGFSPSDEYFSISTGWNKYNVLTSPGDLTGDGRADLVARETTGDLWLYPANNNNTFNARIKIGSGQGGYTAMVGVGDLNGDGRGDLVARDPAGDLWRLPGGDSRFGAKVKISSGFNAYNAIIGIGDITQDGKNDLLTTDTAGNLYRWAGDGTGGFGTRTTIGTGWNTYKSLL</sequence>
<dbReference type="PANTHER" id="PTHR44103">
    <property type="entry name" value="PROPROTEIN CONVERTASE P"/>
    <property type="match status" value="1"/>
</dbReference>
<dbReference type="InterPro" id="IPR013517">
    <property type="entry name" value="FG-GAP"/>
</dbReference>
<evidence type="ECO:0000313" key="5">
    <source>
        <dbReference type="Proteomes" id="UP000650628"/>
    </source>
</evidence>
<feature type="chain" id="PRO_5035260965" description="VCBS repeat-containing protein" evidence="3">
    <location>
        <begin position="22"/>
        <end position="1020"/>
    </location>
</feature>
<keyword evidence="5" id="KW-1185">Reference proteome</keyword>
<dbReference type="Proteomes" id="UP000650628">
    <property type="component" value="Unassembled WGS sequence"/>
</dbReference>
<gene>
    <name evidence="4" type="ORF">Pmi06nite_45900</name>
</gene>
<evidence type="ECO:0000256" key="1">
    <source>
        <dbReference type="ARBA" id="ARBA00022729"/>
    </source>
</evidence>
<evidence type="ECO:0000256" key="3">
    <source>
        <dbReference type="SAM" id="SignalP"/>
    </source>
</evidence>
<accession>A0A8J3TQ83</accession>
<dbReference type="Pfam" id="PF13517">
    <property type="entry name" value="FG-GAP_3"/>
    <property type="match status" value="2"/>
</dbReference>
<dbReference type="Gene3D" id="2.60.40.4070">
    <property type="match status" value="1"/>
</dbReference>
<dbReference type="AlphaFoldDB" id="A0A8J3TQ83"/>
<proteinExistence type="predicted"/>
<evidence type="ECO:0000313" key="4">
    <source>
        <dbReference type="EMBL" id="GII31148.1"/>
    </source>
</evidence>
<dbReference type="InterPro" id="IPR028994">
    <property type="entry name" value="Integrin_alpha_N"/>
</dbReference>
<reference evidence="4 5" key="1">
    <citation type="submission" date="2021-01" db="EMBL/GenBank/DDBJ databases">
        <title>Whole genome shotgun sequence of Planotetraspora mira NBRC 15435.</title>
        <authorList>
            <person name="Komaki H."/>
            <person name="Tamura T."/>
        </authorList>
    </citation>
    <scope>NUCLEOTIDE SEQUENCE [LARGE SCALE GENOMIC DNA]</scope>
    <source>
        <strain evidence="4 5">NBRC 15435</strain>
    </source>
</reference>
<dbReference type="SUPFAM" id="SSF69318">
    <property type="entry name" value="Integrin alpha N-terminal domain"/>
    <property type="match status" value="1"/>
</dbReference>